<dbReference type="AlphaFoldDB" id="A0A9W9EM58"/>
<dbReference type="Proteomes" id="UP001141434">
    <property type="component" value="Unassembled WGS sequence"/>
</dbReference>
<protein>
    <submittedName>
        <fullName evidence="1">Uncharacterized protein</fullName>
    </submittedName>
</protein>
<proteinExistence type="predicted"/>
<reference evidence="1" key="1">
    <citation type="submission" date="2022-11" db="EMBL/GenBank/DDBJ databases">
        <authorList>
            <person name="Petersen C."/>
        </authorList>
    </citation>
    <scope>NUCLEOTIDE SEQUENCE</scope>
    <source>
        <strain evidence="1">IBT 34128</strain>
    </source>
</reference>
<comment type="caution">
    <text evidence="1">The sequence shown here is derived from an EMBL/GenBank/DDBJ whole genome shotgun (WGS) entry which is preliminary data.</text>
</comment>
<evidence type="ECO:0000313" key="2">
    <source>
        <dbReference type="Proteomes" id="UP001141434"/>
    </source>
</evidence>
<dbReference type="RefSeq" id="XP_056507646.1">
    <property type="nucleotide sequence ID" value="XM_056659353.1"/>
</dbReference>
<dbReference type="GeneID" id="81398522"/>
<dbReference type="OrthoDB" id="4364636at2759"/>
<dbReference type="EMBL" id="JAPMSZ010000011">
    <property type="protein sequence ID" value="KAJ5084249.1"/>
    <property type="molecule type" value="Genomic_DNA"/>
</dbReference>
<accession>A0A9W9EM58</accession>
<sequence length="514" mass="59316">MLQLVQLVALPLWGRYKGVKLFLELTEDRKTLRRFVVFVRHPQSFFYVRGSTERTQAWRTHFGRPQDLLLSVAARLAGIQIEPHFYEFSPRLCQNLCVQRTVTQTREIWKAQARAQLKIAFPDACLSTEKSRRIFVTREDREGLPEVNQFMAGQITKSVNLSTRSEIADDKAQRETRNRKIAAFWHELNDLITMFMPETSFNIQTDNNERLITAIEASDWTELYDWDELPEVLTEFIDEQDGLRIDRRPISSRKELETAYALLQCKGSLGALSIVGLAFSVLIAYAWKITRPRKTSVDSLLVLGTPPRNVVSRKCSGCGGRVLDDAFAYYAKVDPDVYILWRLQNTCGLPSCTQQGVDLVPFDGWTKHSRPNRDELIEICNIWHEAAWAKYFLRTPAECGDLPRRVEIQCLQCGKKETKARPRWTPHTPPRLLKPIQKCSTCSIKRVWKPVDTKVLTIGTSSLSRLWASFKKDGCDLAEYPRMPDVYFSSKYSLTQRIAQLKEAKKMLEQIRVM</sequence>
<gene>
    <name evidence="1" type="ORF">NUU61_008828</name>
</gene>
<reference evidence="1" key="2">
    <citation type="journal article" date="2023" name="IMA Fungus">
        <title>Comparative genomic study of the Penicillium genus elucidates a diverse pangenome and 15 lateral gene transfer events.</title>
        <authorList>
            <person name="Petersen C."/>
            <person name="Sorensen T."/>
            <person name="Nielsen M.R."/>
            <person name="Sondergaard T.E."/>
            <person name="Sorensen J.L."/>
            <person name="Fitzpatrick D.A."/>
            <person name="Frisvad J.C."/>
            <person name="Nielsen K.L."/>
        </authorList>
    </citation>
    <scope>NUCLEOTIDE SEQUENCE</scope>
    <source>
        <strain evidence="1">IBT 34128</strain>
    </source>
</reference>
<organism evidence="1 2">
    <name type="scientific">Penicillium alfredii</name>
    <dbReference type="NCBI Taxonomy" id="1506179"/>
    <lineage>
        <taxon>Eukaryota</taxon>
        <taxon>Fungi</taxon>
        <taxon>Dikarya</taxon>
        <taxon>Ascomycota</taxon>
        <taxon>Pezizomycotina</taxon>
        <taxon>Eurotiomycetes</taxon>
        <taxon>Eurotiomycetidae</taxon>
        <taxon>Eurotiales</taxon>
        <taxon>Aspergillaceae</taxon>
        <taxon>Penicillium</taxon>
    </lineage>
</organism>
<keyword evidence="2" id="KW-1185">Reference proteome</keyword>
<name>A0A9W9EM58_9EURO</name>
<evidence type="ECO:0000313" key="1">
    <source>
        <dbReference type="EMBL" id="KAJ5084249.1"/>
    </source>
</evidence>